<reference evidence="2 3" key="1">
    <citation type="submission" date="2020-08" db="EMBL/GenBank/DDBJ databases">
        <title>Genome public.</title>
        <authorList>
            <person name="Liu C."/>
            <person name="Sun Q."/>
        </authorList>
    </citation>
    <scope>NUCLEOTIDE SEQUENCE [LARGE SCALE GENOMIC DNA]</scope>
    <source>
        <strain evidence="2 3">BX10</strain>
    </source>
</reference>
<name>A0ABR7NTT1_9FIRM</name>
<evidence type="ECO:0000313" key="3">
    <source>
        <dbReference type="Proteomes" id="UP000647491"/>
    </source>
</evidence>
<gene>
    <name evidence="2" type="ORF">H8708_09855</name>
</gene>
<sequence length="246" mass="26748">MKHRTRKMVQRWLALVLCLCMIVPSSVTFASGAGKSAEDTSTYTGGICEHHPEHTEACGYMKATKGSPCQHEHTADCYEWITKCVHKHTDACYTENGAADNTVSPSNPPERNLSCDHECSIESGCITKKNICQHQHDDTCGYAEAVKGHPCTFSCEICSVAANQLSETIEIQEFSALPDKVQMQSVPVGTERKELNLPSTLDFTDSTRKAGTVSGITWQSEPEFDGTLAGEYIFTPVIPGGGGILL</sequence>
<dbReference type="Proteomes" id="UP000647491">
    <property type="component" value="Unassembled WGS sequence"/>
</dbReference>
<evidence type="ECO:0000313" key="2">
    <source>
        <dbReference type="EMBL" id="MBC8599523.1"/>
    </source>
</evidence>
<keyword evidence="1" id="KW-0732">Signal</keyword>
<evidence type="ECO:0000256" key="1">
    <source>
        <dbReference type="SAM" id="SignalP"/>
    </source>
</evidence>
<accession>A0ABR7NTT1</accession>
<feature type="chain" id="PRO_5045836758" evidence="1">
    <location>
        <begin position="31"/>
        <end position="246"/>
    </location>
</feature>
<feature type="signal peptide" evidence="1">
    <location>
        <begin position="1"/>
        <end position="30"/>
    </location>
</feature>
<dbReference type="RefSeq" id="WP_262427734.1">
    <property type="nucleotide sequence ID" value="NZ_JACRTJ010000021.1"/>
</dbReference>
<keyword evidence="3" id="KW-1185">Reference proteome</keyword>
<dbReference type="EMBL" id="JACRTJ010000021">
    <property type="protein sequence ID" value="MBC8599523.1"/>
    <property type="molecule type" value="Genomic_DNA"/>
</dbReference>
<protein>
    <submittedName>
        <fullName evidence="2">Uncharacterized protein</fullName>
    </submittedName>
</protein>
<comment type="caution">
    <text evidence="2">The sequence shown here is derived from an EMBL/GenBank/DDBJ whole genome shotgun (WGS) entry which is preliminary data.</text>
</comment>
<organism evidence="2 3">
    <name type="scientific">Enterocloster hominis</name>
    <name type="common">ex Liu et al. 2021</name>
    <dbReference type="NCBI Taxonomy" id="2763663"/>
    <lineage>
        <taxon>Bacteria</taxon>
        <taxon>Bacillati</taxon>
        <taxon>Bacillota</taxon>
        <taxon>Clostridia</taxon>
        <taxon>Lachnospirales</taxon>
        <taxon>Lachnospiraceae</taxon>
        <taxon>Enterocloster</taxon>
    </lineage>
</organism>
<proteinExistence type="predicted"/>